<name>A0A511DLY4_9PSEU</name>
<sequence length="248" mass="26057">MADGRSFEDDVELLWGLRDTPRRGPRPTLTVDEIVRAAVDIADADGLAAVSMARVAERLGNAPMALYRHVRSKSELLVLMADAAMDTPPPPADGTGWRPALTAWAHDIIAMFRAHPWAATLPIAGPPVGPRNLAWFDAALGALGDTGLDPGLKVAVVMGLITYVQGEIRLTAELSAAFTDDPAPFGARYGAALARVVDPRTLPALAAVVAAGVFDVTATDFGADIAADFDFGLECFLDGVAVTIDRQG</sequence>
<accession>A0A511DLY4</accession>
<protein>
    <submittedName>
        <fullName evidence="6">TetR family transcriptional regulator</fullName>
    </submittedName>
</protein>
<gene>
    <name evidence="6" type="ORF">PSU4_47760</name>
</gene>
<reference evidence="6 7" key="1">
    <citation type="submission" date="2019-07" db="EMBL/GenBank/DDBJ databases">
        <title>Whole genome shotgun sequence of Pseudonocardia sulfidoxydans NBRC 16205.</title>
        <authorList>
            <person name="Hosoyama A."/>
            <person name="Uohara A."/>
            <person name="Ohji S."/>
            <person name="Ichikawa N."/>
        </authorList>
    </citation>
    <scope>NUCLEOTIDE SEQUENCE [LARGE SCALE GENOMIC DNA]</scope>
    <source>
        <strain evidence="6 7">NBRC 16205</strain>
    </source>
</reference>
<dbReference type="OrthoDB" id="2570341at2"/>
<evidence type="ECO:0000313" key="6">
    <source>
        <dbReference type="EMBL" id="GEL25822.1"/>
    </source>
</evidence>
<dbReference type="PANTHER" id="PTHR30055:SF151">
    <property type="entry name" value="TRANSCRIPTIONAL REGULATORY PROTEIN"/>
    <property type="match status" value="1"/>
</dbReference>
<dbReference type="GO" id="GO:0000976">
    <property type="term" value="F:transcription cis-regulatory region binding"/>
    <property type="evidence" value="ECO:0007669"/>
    <property type="project" value="TreeGrafter"/>
</dbReference>
<dbReference type="PROSITE" id="PS50977">
    <property type="entry name" value="HTH_TETR_2"/>
    <property type="match status" value="1"/>
</dbReference>
<dbReference type="InterPro" id="IPR009057">
    <property type="entry name" value="Homeodomain-like_sf"/>
</dbReference>
<dbReference type="InterPro" id="IPR004111">
    <property type="entry name" value="Repressor_TetR_C"/>
</dbReference>
<dbReference type="GO" id="GO:0003700">
    <property type="term" value="F:DNA-binding transcription factor activity"/>
    <property type="evidence" value="ECO:0007669"/>
    <property type="project" value="TreeGrafter"/>
</dbReference>
<dbReference type="Proteomes" id="UP000321685">
    <property type="component" value="Unassembled WGS sequence"/>
</dbReference>
<dbReference type="InterPro" id="IPR001647">
    <property type="entry name" value="HTH_TetR"/>
</dbReference>
<evidence type="ECO:0000256" key="2">
    <source>
        <dbReference type="ARBA" id="ARBA00023125"/>
    </source>
</evidence>
<dbReference type="SUPFAM" id="SSF48498">
    <property type="entry name" value="Tetracyclin repressor-like, C-terminal domain"/>
    <property type="match status" value="1"/>
</dbReference>
<comment type="caution">
    <text evidence="6">The sequence shown here is derived from an EMBL/GenBank/DDBJ whole genome shotgun (WGS) entry which is preliminary data.</text>
</comment>
<proteinExistence type="predicted"/>
<dbReference type="EMBL" id="BJVJ01000064">
    <property type="protein sequence ID" value="GEL25822.1"/>
    <property type="molecule type" value="Genomic_DNA"/>
</dbReference>
<dbReference type="AlphaFoldDB" id="A0A511DLY4"/>
<dbReference type="RefSeq" id="WP_147112696.1">
    <property type="nucleotide sequence ID" value="NZ_BJVJ01000064.1"/>
</dbReference>
<evidence type="ECO:0000313" key="7">
    <source>
        <dbReference type="Proteomes" id="UP000321685"/>
    </source>
</evidence>
<dbReference type="GO" id="GO:0045892">
    <property type="term" value="P:negative regulation of DNA-templated transcription"/>
    <property type="evidence" value="ECO:0007669"/>
    <property type="project" value="InterPro"/>
</dbReference>
<dbReference type="Gene3D" id="1.10.357.10">
    <property type="entry name" value="Tetracycline Repressor, domain 2"/>
    <property type="match status" value="1"/>
</dbReference>
<evidence type="ECO:0000256" key="1">
    <source>
        <dbReference type="ARBA" id="ARBA00023015"/>
    </source>
</evidence>
<dbReference type="Gene3D" id="1.10.10.60">
    <property type="entry name" value="Homeodomain-like"/>
    <property type="match status" value="1"/>
</dbReference>
<dbReference type="Pfam" id="PF00440">
    <property type="entry name" value="TetR_N"/>
    <property type="match status" value="1"/>
</dbReference>
<keyword evidence="3" id="KW-0804">Transcription</keyword>
<evidence type="ECO:0000256" key="3">
    <source>
        <dbReference type="ARBA" id="ARBA00023163"/>
    </source>
</evidence>
<dbReference type="InterPro" id="IPR050109">
    <property type="entry name" value="HTH-type_TetR-like_transc_reg"/>
</dbReference>
<evidence type="ECO:0000256" key="4">
    <source>
        <dbReference type="PROSITE-ProRule" id="PRU00335"/>
    </source>
</evidence>
<keyword evidence="2 4" id="KW-0238">DNA-binding</keyword>
<keyword evidence="7" id="KW-1185">Reference proteome</keyword>
<feature type="domain" description="HTH tetR-type" evidence="5">
    <location>
        <begin position="28"/>
        <end position="88"/>
    </location>
</feature>
<evidence type="ECO:0000259" key="5">
    <source>
        <dbReference type="PROSITE" id="PS50977"/>
    </source>
</evidence>
<keyword evidence="1" id="KW-0805">Transcription regulation</keyword>
<feature type="DNA-binding region" description="H-T-H motif" evidence="4">
    <location>
        <begin position="51"/>
        <end position="70"/>
    </location>
</feature>
<organism evidence="6 7">
    <name type="scientific">Pseudonocardia sulfidoxydans NBRC 16205</name>
    <dbReference type="NCBI Taxonomy" id="1223511"/>
    <lineage>
        <taxon>Bacteria</taxon>
        <taxon>Bacillati</taxon>
        <taxon>Actinomycetota</taxon>
        <taxon>Actinomycetes</taxon>
        <taxon>Pseudonocardiales</taxon>
        <taxon>Pseudonocardiaceae</taxon>
        <taxon>Pseudonocardia</taxon>
    </lineage>
</organism>
<dbReference type="SUPFAM" id="SSF46689">
    <property type="entry name" value="Homeodomain-like"/>
    <property type="match status" value="1"/>
</dbReference>
<dbReference type="PANTHER" id="PTHR30055">
    <property type="entry name" value="HTH-TYPE TRANSCRIPTIONAL REGULATOR RUTR"/>
    <property type="match status" value="1"/>
</dbReference>
<dbReference type="Pfam" id="PF02909">
    <property type="entry name" value="TetR_C_1"/>
    <property type="match status" value="1"/>
</dbReference>
<dbReference type="InterPro" id="IPR036271">
    <property type="entry name" value="Tet_transcr_reg_TetR-rel_C_sf"/>
</dbReference>